<gene>
    <name evidence="1" type="ORF">SAMN05444371_3325</name>
</gene>
<dbReference type="AlphaFoldDB" id="A0A1M6UJ85"/>
<keyword evidence="2" id="KW-1185">Reference proteome</keyword>
<dbReference type="STRING" id="216903.SAMN05444371_3325"/>
<organism evidence="1 2">
    <name type="scientific">Epilithonimonas mollis</name>
    <dbReference type="NCBI Taxonomy" id="216903"/>
    <lineage>
        <taxon>Bacteria</taxon>
        <taxon>Pseudomonadati</taxon>
        <taxon>Bacteroidota</taxon>
        <taxon>Flavobacteriia</taxon>
        <taxon>Flavobacteriales</taxon>
        <taxon>Weeksellaceae</taxon>
        <taxon>Chryseobacterium group</taxon>
        <taxon>Epilithonimonas</taxon>
    </lineage>
</organism>
<dbReference type="RefSeq" id="WP_262494354.1">
    <property type="nucleotide sequence ID" value="NZ_FRAM01000005.1"/>
</dbReference>
<reference evidence="2" key="1">
    <citation type="submission" date="2016-11" db="EMBL/GenBank/DDBJ databases">
        <authorList>
            <person name="Varghese N."/>
            <person name="Submissions S."/>
        </authorList>
    </citation>
    <scope>NUCLEOTIDE SEQUENCE [LARGE SCALE GENOMIC DNA]</scope>
    <source>
        <strain evidence="2">DSM 18016</strain>
    </source>
</reference>
<sequence length="41" mass="4278">MIYLFVAAVGIAGFFIGVIVGALLTDTVGNTDLSGPRDDYD</sequence>
<proteinExistence type="predicted"/>
<dbReference type="Proteomes" id="UP000184498">
    <property type="component" value="Unassembled WGS sequence"/>
</dbReference>
<evidence type="ECO:0000313" key="2">
    <source>
        <dbReference type="Proteomes" id="UP000184498"/>
    </source>
</evidence>
<name>A0A1M6UJ85_9FLAO</name>
<protein>
    <submittedName>
        <fullName evidence="1">Uncharacterized protein</fullName>
    </submittedName>
</protein>
<accession>A0A1M6UJ85</accession>
<dbReference type="EMBL" id="FRAM01000005">
    <property type="protein sequence ID" value="SHK69295.1"/>
    <property type="molecule type" value="Genomic_DNA"/>
</dbReference>
<evidence type="ECO:0000313" key="1">
    <source>
        <dbReference type="EMBL" id="SHK69295.1"/>
    </source>
</evidence>